<dbReference type="Proteomes" id="UP000077266">
    <property type="component" value="Unassembled WGS sequence"/>
</dbReference>
<dbReference type="GO" id="GO:0016491">
    <property type="term" value="F:oxidoreductase activity"/>
    <property type="evidence" value="ECO:0007669"/>
    <property type="project" value="UniProtKB-KW"/>
</dbReference>
<keyword evidence="2" id="KW-0285">Flavoprotein</keyword>
<dbReference type="AlphaFoldDB" id="A0A165Z8S7"/>
<keyword evidence="8" id="KW-1185">Reference proteome</keyword>
<feature type="domain" description="FAD-binding PCMH-type" evidence="6">
    <location>
        <begin position="46"/>
        <end position="218"/>
    </location>
</feature>
<accession>A0A165Z8S7</accession>
<proteinExistence type="inferred from homology"/>
<name>A0A165Z8S7_EXIGL</name>
<sequence length="639" mass="70648">MALPILMDENLSRAIDEIKVICKETESCFDYGTEMYKNCIRHFLASSSEISQIAVQPSNVREVSKILKVIAKYRVPFAIKGGGHGMAPGMSSTTGIHISMGRFVKVEYDTKSEQVTIGAGCLWDRVYSALAATGRNVIGGAANDGVGVGGWLLGGGYSLKSNKYGLGIDNIVAMQVVTPDGNVHYVSNESNDMLFHALRGGNNNFGIVTRFTLRTFPQNPTYGSYFKVPGTREAEFKKALPQYEISIFCVFDAQKPKRKSEEPFIEFKHLQAYGESMKADPAGWQLGATNVPVLEHSQYGLLAKPAKPAKVAEPNVTPGRRRRARDQDNSSDSLPSYARRGRENVRDEDDGSNPDNFCGFFEEMSFKRLHRVAPRQPPSYRSSVLPQEESDDSDASNESADDSGSSDDQYASPDSSSDEDSDDDSSKVSRKRGSPARSPRERRIMISKPIDKMGELSERGRFGCLMISKYNQPLLDKMAEEAKKAASYLKKKNGIAVVIDAWPVHEAIFDNSPPGAAFPHERGKPYGPLLAYFRWQNAADDEFWLTKLKGTLNRIRVVARNLGLTPRKPAYYNNLSLETVPVHKIYRGNMNWLSKVKAQYDPSDVMSLCGGHKIPLPTTKKGGGKGRDKQASESSDESD</sequence>
<dbReference type="InterPro" id="IPR006094">
    <property type="entry name" value="Oxid_FAD_bind_N"/>
</dbReference>
<dbReference type="STRING" id="1314781.A0A165Z8S7"/>
<dbReference type="OrthoDB" id="2151789at2759"/>
<evidence type="ECO:0000259" key="6">
    <source>
        <dbReference type="PROSITE" id="PS51387"/>
    </source>
</evidence>
<dbReference type="PANTHER" id="PTHR42973">
    <property type="entry name" value="BINDING OXIDOREDUCTASE, PUTATIVE (AFU_ORTHOLOGUE AFUA_1G17690)-RELATED"/>
    <property type="match status" value="1"/>
</dbReference>
<protein>
    <submittedName>
        <fullName evidence="7">FAD-binding domain-containing protein</fullName>
    </submittedName>
</protein>
<keyword evidence="3" id="KW-0274">FAD</keyword>
<dbReference type="InterPro" id="IPR016169">
    <property type="entry name" value="FAD-bd_PCMH_sub2"/>
</dbReference>
<dbReference type="InterPro" id="IPR036318">
    <property type="entry name" value="FAD-bd_PCMH-like_sf"/>
</dbReference>
<evidence type="ECO:0000313" key="7">
    <source>
        <dbReference type="EMBL" id="KZV80379.1"/>
    </source>
</evidence>
<feature type="region of interest" description="Disordered" evidence="5">
    <location>
        <begin position="372"/>
        <end position="446"/>
    </location>
</feature>
<organism evidence="7 8">
    <name type="scientific">Exidia glandulosa HHB12029</name>
    <dbReference type="NCBI Taxonomy" id="1314781"/>
    <lineage>
        <taxon>Eukaryota</taxon>
        <taxon>Fungi</taxon>
        <taxon>Dikarya</taxon>
        <taxon>Basidiomycota</taxon>
        <taxon>Agaricomycotina</taxon>
        <taxon>Agaricomycetes</taxon>
        <taxon>Auriculariales</taxon>
        <taxon>Exidiaceae</taxon>
        <taxon>Exidia</taxon>
    </lineage>
</organism>
<evidence type="ECO:0000256" key="3">
    <source>
        <dbReference type="ARBA" id="ARBA00022827"/>
    </source>
</evidence>
<feature type="region of interest" description="Disordered" evidence="5">
    <location>
        <begin position="305"/>
        <end position="353"/>
    </location>
</feature>
<dbReference type="SUPFAM" id="SSF56176">
    <property type="entry name" value="FAD-binding/transporter-associated domain-like"/>
    <property type="match status" value="1"/>
</dbReference>
<dbReference type="PANTHER" id="PTHR42973:SF13">
    <property type="entry name" value="FAD-BINDING PCMH-TYPE DOMAIN-CONTAINING PROTEIN"/>
    <property type="match status" value="1"/>
</dbReference>
<feature type="compositionally biased region" description="Low complexity" evidence="5">
    <location>
        <begin position="305"/>
        <end position="314"/>
    </location>
</feature>
<keyword evidence="4" id="KW-0560">Oxidoreductase</keyword>
<dbReference type="InParanoid" id="A0A165Z8S7"/>
<comment type="similarity">
    <text evidence="1">Belongs to the oxygen-dependent FAD-linked oxidoreductase family.</text>
</comment>
<gene>
    <name evidence="7" type="ORF">EXIGLDRAFT_781035</name>
</gene>
<dbReference type="InterPro" id="IPR016166">
    <property type="entry name" value="FAD-bd_PCMH"/>
</dbReference>
<dbReference type="EMBL" id="KV426488">
    <property type="protein sequence ID" value="KZV80379.1"/>
    <property type="molecule type" value="Genomic_DNA"/>
</dbReference>
<feature type="region of interest" description="Disordered" evidence="5">
    <location>
        <begin position="615"/>
        <end position="639"/>
    </location>
</feature>
<dbReference type="Gene3D" id="3.30.465.10">
    <property type="match status" value="1"/>
</dbReference>
<evidence type="ECO:0000256" key="5">
    <source>
        <dbReference type="SAM" id="MobiDB-lite"/>
    </source>
</evidence>
<dbReference type="GO" id="GO:0071949">
    <property type="term" value="F:FAD binding"/>
    <property type="evidence" value="ECO:0007669"/>
    <property type="project" value="InterPro"/>
</dbReference>
<evidence type="ECO:0000313" key="8">
    <source>
        <dbReference type="Proteomes" id="UP000077266"/>
    </source>
</evidence>
<dbReference type="Pfam" id="PF01565">
    <property type="entry name" value="FAD_binding_4"/>
    <property type="match status" value="1"/>
</dbReference>
<dbReference type="InterPro" id="IPR050416">
    <property type="entry name" value="FAD-linked_Oxidoreductase"/>
</dbReference>
<evidence type="ECO:0000256" key="2">
    <source>
        <dbReference type="ARBA" id="ARBA00022630"/>
    </source>
</evidence>
<feature type="compositionally biased region" description="Acidic residues" evidence="5">
    <location>
        <begin position="388"/>
        <end position="405"/>
    </location>
</feature>
<evidence type="ECO:0000256" key="1">
    <source>
        <dbReference type="ARBA" id="ARBA00005466"/>
    </source>
</evidence>
<evidence type="ECO:0000256" key="4">
    <source>
        <dbReference type="ARBA" id="ARBA00023002"/>
    </source>
</evidence>
<dbReference type="PROSITE" id="PS51387">
    <property type="entry name" value="FAD_PCMH"/>
    <property type="match status" value="1"/>
</dbReference>
<reference evidence="7 8" key="1">
    <citation type="journal article" date="2016" name="Mol. Biol. Evol.">
        <title>Comparative Genomics of Early-Diverging Mushroom-Forming Fungi Provides Insights into the Origins of Lignocellulose Decay Capabilities.</title>
        <authorList>
            <person name="Nagy L.G."/>
            <person name="Riley R."/>
            <person name="Tritt A."/>
            <person name="Adam C."/>
            <person name="Daum C."/>
            <person name="Floudas D."/>
            <person name="Sun H."/>
            <person name="Yadav J.S."/>
            <person name="Pangilinan J."/>
            <person name="Larsson K.H."/>
            <person name="Matsuura K."/>
            <person name="Barry K."/>
            <person name="Labutti K."/>
            <person name="Kuo R."/>
            <person name="Ohm R.A."/>
            <person name="Bhattacharya S.S."/>
            <person name="Shirouzu T."/>
            <person name="Yoshinaga Y."/>
            <person name="Martin F.M."/>
            <person name="Grigoriev I.V."/>
            <person name="Hibbett D.S."/>
        </authorList>
    </citation>
    <scope>NUCLEOTIDE SEQUENCE [LARGE SCALE GENOMIC DNA]</scope>
    <source>
        <strain evidence="7 8">HHB12029</strain>
    </source>
</reference>